<dbReference type="Pfam" id="PF12704">
    <property type="entry name" value="MacB_PCD"/>
    <property type="match status" value="1"/>
</dbReference>
<evidence type="ECO:0000259" key="9">
    <source>
        <dbReference type="Pfam" id="PF12704"/>
    </source>
</evidence>
<feature type="domain" description="MacB-like periplasmic core" evidence="9">
    <location>
        <begin position="19"/>
        <end position="226"/>
    </location>
</feature>
<reference evidence="10" key="1">
    <citation type="submission" date="2015-02" db="EMBL/GenBank/DDBJ databases">
        <authorList>
            <person name="Chooi Y.-H."/>
        </authorList>
    </citation>
    <scope>NUCLEOTIDE SEQUENCE [LARGE SCALE GENOMIC DNA]</scope>
    <source>
        <strain evidence="10">LAMA 915</strain>
    </source>
</reference>
<feature type="domain" description="ABC3 transporter permease C-terminal" evidence="8">
    <location>
        <begin position="259"/>
        <end position="372"/>
    </location>
</feature>
<dbReference type="Proteomes" id="UP000037446">
    <property type="component" value="Unassembled WGS sequence"/>
</dbReference>
<comment type="caution">
    <text evidence="10">The sequence shown here is derived from an EMBL/GenBank/DDBJ whole genome shotgun (WGS) entry which is preliminary data.</text>
</comment>
<dbReference type="GO" id="GO:0005886">
    <property type="term" value="C:plasma membrane"/>
    <property type="evidence" value="ECO:0007669"/>
    <property type="project" value="UniProtKB-SubCell"/>
</dbReference>
<evidence type="ECO:0000256" key="2">
    <source>
        <dbReference type="ARBA" id="ARBA00022448"/>
    </source>
</evidence>
<evidence type="ECO:0000256" key="7">
    <source>
        <dbReference type="SAM" id="Phobius"/>
    </source>
</evidence>
<dbReference type="PANTHER" id="PTHR43738">
    <property type="entry name" value="ABC TRANSPORTER, MEMBRANE PROTEIN"/>
    <property type="match status" value="1"/>
</dbReference>
<keyword evidence="4 7" id="KW-0812">Transmembrane</keyword>
<keyword evidence="5 7" id="KW-1133">Transmembrane helix</keyword>
<evidence type="ECO:0000256" key="4">
    <source>
        <dbReference type="ARBA" id="ARBA00022692"/>
    </source>
</evidence>
<protein>
    <submittedName>
        <fullName evidence="10">Abc transporter permease</fullName>
    </submittedName>
</protein>
<dbReference type="InterPro" id="IPR003838">
    <property type="entry name" value="ABC3_permease_C"/>
</dbReference>
<dbReference type="EMBL" id="JYNE01000008">
    <property type="protein sequence ID" value="KNH03497.1"/>
    <property type="molecule type" value="Genomic_DNA"/>
</dbReference>
<dbReference type="PATRIC" id="fig|1306953.7.peg.1103"/>
<evidence type="ECO:0000256" key="5">
    <source>
        <dbReference type="ARBA" id="ARBA00022989"/>
    </source>
</evidence>
<evidence type="ECO:0000256" key="6">
    <source>
        <dbReference type="ARBA" id="ARBA00023136"/>
    </source>
</evidence>
<dbReference type="STRING" id="1306953.J121_1076"/>
<evidence type="ECO:0000313" key="11">
    <source>
        <dbReference type="Proteomes" id="UP000037446"/>
    </source>
</evidence>
<dbReference type="InterPro" id="IPR025857">
    <property type="entry name" value="MacB_PCD"/>
</dbReference>
<evidence type="ECO:0000256" key="1">
    <source>
        <dbReference type="ARBA" id="ARBA00004651"/>
    </source>
</evidence>
<dbReference type="Pfam" id="PF02687">
    <property type="entry name" value="FtsX"/>
    <property type="match status" value="1"/>
</dbReference>
<accession>A0A0L1KI37</accession>
<comment type="subcellular location">
    <subcellularLocation>
        <location evidence="1">Cell membrane</location>
        <topology evidence="1">Multi-pass membrane protein</topology>
    </subcellularLocation>
</comment>
<dbReference type="InterPro" id="IPR051125">
    <property type="entry name" value="ABC-4/HrtB_transporter"/>
</dbReference>
<keyword evidence="3" id="KW-1003">Cell membrane</keyword>
<sequence>MLWIAIRMLTGDTQKFYGLVFGIAFSTLLITQQLTIFVNLIERGASGVYNVSSADVWVMDPVSRTTDVAYAMPSTALDKVRSVPGVEWAVPHIRAQASVRTRDGDLEGVAVIGVDDATLIGLPKRMIEGSTEVLSQPDSVIIDDVGTTRMFPGQSPIGERLELNDQRAVIRGIADAVPSFTSTVVLYTKYSQALNFVPGTRNRLSFVLVGAQQPQQAAALAERIERETGLRARTRDEFAQDGIDFIIENTGIPLNFGITVALGFVVGVAIVGLTFSLFIRDNIKQFGALKAIGVTNGKIRRMVAAQAGLVGLAGYGLGILGTVLFIWGFSSNPTFKGFYIPWQIPLISLAAVTLILALTGWLALRNVLKTEPASVFR</sequence>
<name>A0A0L1KI37_9SPHN</name>
<organism evidence="10 11">
    <name type="scientific">Qipengyuania citrea LAMA 915</name>
    <dbReference type="NCBI Taxonomy" id="1306953"/>
    <lineage>
        <taxon>Bacteria</taxon>
        <taxon>Pseudomonadati</taxon>
        <taxon>Pseudomonadota</taxon>
        <taxon>Alphaproteobacteria</taxon>
        <taxon>Sphingomonadales</taxon>
        <taxon>Erythrobacteraceae</taxon>
        <taxon>Qipengyuania</taxon>
    </lineage>
</organism>
<feature type="transmembrane region" description="Helical" evidence="7">
    <location>
        <begin position="256"/>
        <end position="279"/>
    </location>
</feature>
<dbReference type="AlphaFoldDB" id="A0A0L1KI37"/>
<keyword evidence="2" id="KW-0813">Transport</keyword>
<evidence type="ECO:0000313" key="10">
    <source>
        <dbReference type="EMBL" id="KNH03497.1"/>
    </source>
</evidence>
<evidence type="ECO:0000259" key="8">
    <source>
        <dbReference type="Pfam" id="PF02687"/>
    </source>
</evidence>
<feature type="transmembrane region" description="Helical" evidence="7">
    <location>
        <begin position="16"/>
        <end position="41"/>
    </location>
</feature>
<keyword evidence="6 7" id="KW-0472">Membrane</keyword>
<gene>
    <name evidence="10" type="ORF">J121_1076</name>
</gene>
<feature type="transmembrane region" description="Helical" evidence="7">
    <location>
        <begin position="307"/>
        <end position="330"/>
    </location>
</feature>
<feature type="transmembrane region" description="Helical" evidence="7">
    <location>
        <begin position="342"/>
        <end position="364"/>
    </location>
</feature>
<proteinExistence type="predicted"/>
<evidence type="ECO:0000256" key="3">
    <source>
        <dbReference type="ARBA" id="ARBA00022475"/>
    </source>
</evidence>
<dbReference type="PANTHER" id="PTHR43738:SF1">
    <property type="entry name" value="HEMIN TRANSPORT SYSTEM PERMEASE PROTEIN HRTB-RELATED"/>
    <property type="match status" value="1"/>
</dbReference>